<organism evidence="2 3">
    <name type="scientific">Actinacidiphila oryziradicis</name>
    <dbReference type="NCBI Taxonomy" id="2571141"/>
    <lineage>
        <taxon>Bacteria</taxon>
        <taxon>Bacillati</taxon>
        <taxon>Actinomycetota</taxon>
        <taxon>Actinomycetes</taxon>
        <taxon>Kitasatosporales</taxon>
        <taxon>Streptomycetaceae</taxon>
        <taxon>Actinacidiphila</taxon>
    </lineage>
</organism>
<dbReference type="AlphaFoldDB" id="A0A4U0RHP0"/>
<protein>
    <submittedName>
        <fullName evidence="2">Group II intron reverse transcriptase/maturase</fullName>
    </submittedName>
</protein>
<comment type="caution">
    <text evidence="2">The sequence shown here is derived from an EMBL/GenBank/DDBJ whole genome shotgun (WGS) entry which is preliminary data.</text>
</comment>
<evidence type="ECO:0000313" key="2">
    <source>
        <dbReference type="EMBL" id="TJZ95153.1"/>
    </source>
</evidence>
<dbReference type="PANTHER" id="PTHR34047:SF3">
    <property type="entry name" value="BLR2052 PROTEIN"/>
    <property type="match status" value="1"/>
</dbReference>
<dbReference type="InterPro" id="IPR051083">
    <property type="entry name" value="GrpII_Intron_Splice-Mob/Def"/>
</dbReference>
<dbReference type="EMBL" id="SUMC01000191">
    <property type="protein sequence ID" value="TJZ95153.1"/>
    <property type="molecule type" value="Genomic_DNA"/>
</dbReference>
<dbReference type="RefSeq" id="WP_136731030.1">
    <property type="nucleotide sequence ID" value="NZ_SUMC01000191.1"/>
</dbReference>
<keyword evidence="2" id="KW-0548">Nucleotidyltransferase</keyword>
<keyword evidence="2" id="KW-0695">RNA-directed DNA polymerase</keyword>
<reference evidence="2 3" key="1">
    <citation type="submission" date="2019-04" db="EMBL/GenBank/DDBJ databases">
        <title>Streptomyces oryziradicis sp. nov., a novel actinomycete isolated from rhizosphere soil of rice (Oryza sativa L.).</title>
        <authorList>
            <person name="Li C."/>
        </authorList>
    </citation>
    <scope>NUCLEOTIDE SEQUENCE [LARGE SCALE GENOMIC DNA]</scope>
    <source>
        <strain evidence="2 3">NEAU-C40</strain>
    </source>
</reference>
<dbReference type="PROSITE" id="PS50878">
    <property type="entry name" value="RT_POL"/>
    <property type="match status" value="1"/>
</dbReference>
<dbReference type="PANTHER" id="PTHR34047">
    <property type="entry name" value="NUCLEAR INTRON MATURASE 1, MITOCHONDRIAL-RELATED"/>
    <property type="match status" value="1"/>
</dbReference>
<dbReference type="Proteomes" id="UP000305778">
    <property type="component" value="Unassembled WGS sequence"/>
</dbReference>
<evidence type="ECO:0000259" key="1">
    <source>
        <dbReference type="PROSITE" id="PS50878"/>
    </source>
</evidence>
<gene>
    <name evidence="2" type="ORF">FCI23_52530</name>
</gene>
<keyword evidence="2" id="KW-0808">Transferase</keyword>
<evidence type="ECO:0000313" key="3">
    <source>
        <dbReference type="Proteomes" id="UP000305778"/>
    </source>
</evidence>
<dbReference type="InterPro" id="IPR000477">
    <property type="entry name" value="RT_dom"/>
</dbReference>
<sequence length="242" mass="27604">MNQTSGSKSYQISKHLVFEAYLRVKANKGAAGVDGVSIEQFEVDLRGNLYKLWNRMSWGCYFPPPVRMVEIDKPGGGSRILGVPTVADRIAQTVVAMVLEPLVEPVFHPDSYGYRPRRSALDAVEACRERCWSTDWVIDLDIQGFFDNLDHDLVLKAVRYHTDQRWIWLYVERWLKAPIQRPDGSLLARDRGSPQGSAVSPVLSNVFMRYALDAWMAREYPGIGFERYCDDGAPRTQREVSM</sequence>
<accession>A0A4U0RHP0</accession>
<dbReference type="OrthoDB" id="1550386at2"/>
<dbReference type="SUPFAM" id="SSF56672">
    <property type="entry name" value="DNA/RNA polymerases"/>
    <property type="match status" value="1"/>
</dbReference>
<dbReference type="GO" id="GO:0003964">
    <property type="term" value="F:RNA-directed DNA polymerase activity"/>
    <property type="evidence" value="ECO:0007669"/>
    <property type="project" value="UniProtKB-KW"/>
</dbReference>
<name>A0A4U0RHP0_9ACTN</name>
<dbReference type="CDD" id="cd01651">
    <property type="entry name" value="RT_G2_intron"/>
    <property type="match status" value="1"/>
</dbReference>
<feature type="domain" description="Reverse transcriptase" evidence="1">
    <location>
        <begin position="52"/>
        <end position="242"/>
    </location>
</feature>
<dbReference type="InterPro" id="IPR043502">
    <property type="entry name" value="DNA/RNA_pol_sf"/>
</dbReference>
<keyword evidence="3" id="KW-1185">Reference proteome</keyword>
<proteinExistence type="predicted"/>
<dbReference type="Pfam" id="PF00078">
    <property type="entry name" value="RVT_1"/>
    <property type="match status" value="1"/>
</dbReference>